<organism evidence="1">
    <name type="scientific">viral metagenome</name>
    <dbReference type="NCBI Taxonomy" id="1070528"/>
    <lineage>
        <taxon>unclassified sequences</taxon>
        <taxon>metagenomes</taxon>
        <taxon>organismal metagenomes</taxon>
    </lineage>
</organism>
<name>A0A6C0LEZ8_9ZZZZ</name>
<dbReference type="AlphaFoldDB" id="A0A6C0LEZ8"/>
<evidence type="ECO:0000313" key="1">
    <source>
        <dbReference type="EMBL" id="QHU29566.1"/>
    </source>
</evidence>
<dbReference type="EMBL" id="MN740490">
    <property type="protein sequence ID" value="QHU29566.1"/>
    <property type="molecule type" value="Genomic_DNA"/>
</dbReference>
<accession>A0A6C0LEZ8</accession>
<reference evidence="1" key="1">
    <citation type="journal article" date="2020" name="Nature">
        <title>Giant virus diversity and host interactions through global metagenomics.</title>
        <authorList>
            <person name="Schulz F."/>
            <person name="Roux S."/>
            <person name="Paez-Espino D."/>
            <person name="Jungbluth S."/>
            <person name="Walsh D.A."/>
            <person name="Denef V.J."/>
            <person name="McMahon K.D."/>
            <person name="Konstantinidis K.T."/>
            <person name="Eloe-Fadrosh E.A."/>
            <person name="Kyrpides N.C."/>
            <person name="Woyke T."/>
        </authorList>
    </citation>
    <scope>NUCLEOTIDE SEQUENCE</scope>
    <source>
        <strain evidence="1">GVMAG-M-3300027804-48</strain>
    </source>
</reference>
<sequence>MDEYISSSIVFDKSHTRFSILNIYDEDEDEEDKKNITYYKIPVDVLKKPNVIKEEAFNPSKNNCCIIS</sequence>
<proteinExistence type="predicted"/>
<protein>
    <submittedName>
        <fullName evidence="1">Uncharacterized protein</fullName>
    </submittedName>
</protein>